<keyword evidence="3" id="KW-1185">Reference proteome</keyword>
<dbReference type="EMBL" id="CP027062">
    <property type="protein sequence ID" value="AVI50653.1"/>
    <property type="molecule type" value="Genomic_DNA"/>
</dbReference>
<sequence length="261" mass="29635">MTMRKSLFFLFLLILLHSCKGLKGVSGTETANASLQAKDIISTHKLASPKFSTMAGRIKVEYEDERKSQSMTVSLRMEKDKKIWIKASLLGITLAKVLITPERVSYYETISNTYFDGDFSLLSKWLGTEVDFEKTQAILLGQTMFNMNKSSYTSEVVNNKYKLSPKRQLENFIHSLFLNPDNFKVASATLSQPRANRMLTVNYGPYQQIDGAYYPSEISINSKEGDSRTKIEVTYRKIDLNVSVSFPFDIPQGFEPIDLGR</sequence>
<dbReference type="KEGG" id="aue:C5O00_05500"/>
<evidence type="ECO:0000256" key="1">
    <source>
        <dbReference type="SAM" id="SignalP"/>
    </source>
</evidence>
<dbReference type="Pfam" id="PF14125">
    <property type="entry name" value="DUF4292"/>
    <property type="match status" value="1"/>
</dbReference>
<reference evidence="2 3" key="1">
    <citation type="submission" date="2018-02" db="EMBL/GenBank/DDBJ databases">
        <title>Genomic analysis of the strain RR4-38 isolated from a seawater recirculating aquaculture system.</title>
        <authorList>
            <person name="Kim Y.-S."/>
            <person name="Jang Y.H."/>
            <person name="Kim K.-H."/>
        </authorList>
    </citation>
    <scope>NUCLEOTIDE SEQUENCE [LARGE SCALE GENOMIC DNA]</scope>
    <source>
        <strain evidence="2 3">RR4-38</strain>
    </source>
</reference>
<evidence type="ECO:0000313" key="2">
    <source>
        <dbReference type="EMBL" id="AVI50653.1"/>
    </source>
</evidence>
<protein>
    <submittedName>
        <fullName evidence="2">DUF4292 domain-containing protein</fullName>
    </submittedName>
</protein>
<dbReference type="AlphaFoldDB" id="A0A2S0HWX6"/>
<dbReference type="Gene3D" id="2.50.20.10">
    <property type="entry name" value="Lipoprotein localisation LolA/LolB/LppX"/>
    <property type="match status" value="1"/>
</dbReference>
<proteinExistence type="predicted"/>
<organism evidence="2 3">
    <name type="scientific">Pukyongia salina</name>
    <dbReference type="NCBI Taxonomy" id="2094025"/>
    <lineage>
        <taxon>Bacteria</taxon>
        <taxon>Pseudomonadati</taxon>
        <taxon>Bacteroidota</taxon>
        <taxon>Flavobacteriia</taxon>
        <taxon>Flavobacteriales</taxon>
        <taxon>Flavobacteriaceae</taxon>
        <taxon>Pukyongia</taxon>
    </lineage>
</organism>
<keyword evidence="1" id="KW-0732">Signal</keyword>
<feature type="signal peptide" evidence="1">
    <location>
        <begin position="1"/>
        <end position="23"/>
    </location>
</feature>
<name>A0A2S0HWX6_9FLAO</name>
<evidence type="ECO:0000313" key="3">
    <source>
        <dbReference type="Proteomes" id="UP000238442"/>
    </source>
</evidence>
<dbReference type="Proteomes" id="UP000238442">
    <property type="component" value="Chromosome"/>
</dbReference>
<accession>A0A2S0HWX6</accession>
<gene>
    <name evidence="2" type="ORF">C5O00_05500</name>
</gene>
<feature type="chain" id="PRO_5015570971" evidence="1">
    <location>
        <begin position="24"/>
        <end position="261"/>
    </location>
</feature>
<dbReference type="InterPro" id="IPR025634">
    <property type="entry name" value="DUF4292"/>
</dbReference>